<comment type="caution">
    <text evidence="2">The sequence shown here is derived from an EMBL/GenBank/DDBJ whole genome shotgun (WGS) entry which is preliminary data.</text>
</comment>
<dbReference type="SUPFAM" id="SSF53254">
    <property type="entry name" value="Phosphoglycerate mutase-like"/>
    <property type="match status" value="1"/>
</dbReference>
<dbReference type="Gene3D" id="3.40.50.1240">
    <property type="entry name" value="Phosphoglycerate mutase-like"/>
    <property type="match status" value="1"/>
</dbReference>
<organism evidence="2 3">
    <name type="scientific">Homoserinibacter gongjuensis</name>
    <dbReference type="NCBI Taxonomy" id="1162968"/>
    <lineage>
        <taxon>Bacteria</taxon>
        <taxon>Bacillati</taxon>
        <taxon>Actinomycetota</taxon>
        <taxon>Actinomycetes</taxon>
        <taxon>Micrococcales</taxon>
        <taxon>Microbacteriaceae</taxon>
        <taxon>Homoserinibacter</taxon>
    </lineage>
</organism>
<dbReference type="InterPro" id="IPR029033">
    <property type="entry name" value="His_PPase_superfam"/>
</dbReference>
<dbReference type="Proteomes" id="UP001157069">
    <property type="component" value="Unassembled WGS sequence"/>
</dbReference>
<dbReference type="SMART" id="SM00855">
    <property type="entry name" value="PGAM"/>
    <property type="match status" value="1"/>
</dbReference>
<evidence type="ECO:0000313" key="2">
    <source>
        <dbReference type="EMBL" id="GMA90397.1"/>
    </source>
</evidence>
<gene>
    <name evidence="2" type="ORF">GCM10025869_09260</name>
</gene>
<reference evidence="3" key="1">
    <citation type="journal article" date="2019" name="Int. J. Syst. Evol. Microbiol.">
        <title>The Global Catalogue of Microorganisms (GCM) 10K type strain sequencing project: providing services to taxonomists for standard genome sequencing and annotation.</title>
        <authorList>
            <consortium name="The Broad Institute Genomics Platform"/>
            <consortium name="The Broad Institute Genome Sequencing Center for Infectious Disease"/>
            <person name="Wu L."/>
            <person name="Ma J."/>
        </authorList>
    </citation>
    <scope>NUCLEOTIDE SEQUENCE [LARGE SCALE GENOMIC DNA]</scope>
    <source>
        <strain evidence="3">NBRC 108755</strain>
    </source>
</reference>
<dbReference type="InterPro" id="IPR013078">
    <property type="entry name" value="His_Pase_superF_clade-1"/>
</dbReference>
<dbReference type="CDD" id="cd07067">
    <property type="entry name" value="HP_PGM_like"/>
    <property type="match status" value="1"/>
</dbReference>
<evidence type="ECO:0008006" key="4">
    <source>
        <dbReference type="Google" id="ProtNLM"/>
    </source>
</evidence>
<feature type="region of interest" description="Disordered" evidence="1">
    <location>
        <begin position="94"/>
        <end position="125"/>
    </location>
</feature>
<keyword evidence="3" id="KW-1185">Reference proteome</keyword>
<protein>
    <recommendedName>
        <fullName evidence="4">Histidine phosphatase family protein</fullName>
    </recommendedName>
</protein>
<evidence type="ECO:0000256" key="1">
    <source>
        <dbReference type="SAM" id="MobiDB-lite"/>
    </source>
</evidence>
<dbReference type="Pfam" id="PF00300">
    <property type="entry name" value="His_Phos_1"/>
    <property type="match status" value="1"/>
</dbReference>
<dbReference type="EMBL" id="BSVA01000001">
    <property type="protein sequence ID" value="GMA90397.1"/>
    <property type="molecule type" value="Genomic_DNA"/>
</dbReference>
<evidence type="ECO:0000313" key="3">
    <source>
        <dbReference type="Proteomes" id="UP001157069"/>
    </source>
</evidence>
<dbReference type="RefSeq" id="WP_348533803.1">
    <property type="nucleotide sequence ID" value="NZ_BSVA01000001.1"/>
</dbReference>
<proteinExistence type="predicted"/>
<accession>A0ABQ6JRP8</accession>
<name>A0ABQ6JRP8_9MICO</name>
<sequence>MPADLIHLVRHGEVENPTRVLYGRLPGFGLSELGHRMAELAAASLAGRPIASLTASPLQRTQESAAPWAARFGLEVALDDRLIEPANRFEGTNVRRGLRDPATGRISAGRGVPAGASRSPRSGRG</sequence>